<dbReference type="AlphaFoldDB" id="A0A923DZ10"/>
<feature type="transmembrane region" description="Helical" evidence="1">
    <location>
        <begin position="114"/>
        <end position="138"/>
    </location>
</feature>
<feature type="transmembrane region" description="Helical" evidence="1">
    <location>
        <begin position="279"/>
        <end position="305"/>
    </location>
</feature>
<feature type="transmembrane region" description="Helical" evidence="1">
    <location>
        <begin position="150"/>
        <end position="171"/>
    </location>
</feature>
<evidence type="ECO:0000313" key="2">
    <source>
        <dbReference type="EMBL" id="MBB2146672.1"/>
    </source>
</evidence>
<feature type="transmembrane region" description="Helical" evidence="1">
    <location>
        <begin position="253"/>
        <end position="272"/>
    </location>
</feature>
<dbReference type="Proteomes" id="UP000601055">
    <property type="component" value="Unassembled WGS sequence"/>
</dbReference>
<proteinExistence type="predicted"/>
<reference evidence="2" key="1">
    <citation type="submission" date="2019-11" db="EMBL/GenBank/DDBJ databases">
        <title>Description of Pedobacter sp. LMG 31464T.</title>
        <authorList>
            <person name="Carlier A."/>
            <person name="Qi S."/>
            <person name="Vandamme P."/>
        </authorList>
    </citation>
    <scope>NUCLEOTIDE SEQUENCE</scope>
    <source>
        <strain evidence="2">LMG 31464</strain>
    </source>
</reference>
<evidence type="ECO:0000313" key="3">
    <source>
        <dbReference type="Proteomes" id="UP000601055"/>
    </source>
</evidence>
<evidence type="ECO:0000256" key="1">
    <source>
        <dbReference type="SAM" id="Phobius"/>
    </source>
</evidence>
<keyword evidence="1" id="KW-0472">Membrane</keyword>
<feature type="transmembrane region" description="Helical" evidence="1">
    <location>
        <begin position="81"/>
        <end position="102"/>
    </location>
</feature>
<feature type="transmembrane region" description="Helical" evidence="1">
    <location>
        <begin position="221"/>
        <end position="247"/>
    </location>
</feature>
<sequence length="306" mass="35499">MHSFAKFIKSIFFGNYFVGILAVALTIEACLQLGLPFPSLTYFLLLFISPTVYYTYAYSGQTTLNASGNLRAKWYANNKTFVKYSQWVLFAISMLLATYLFIKNLDSILALPKDYWLSIFAILFAGGFYYSLLPKLFFNLNLRNTGWLKAFIIGFVWACCANVLLLIILKIELGINDNDWPLWIWLFVKNWMFCTVNAIIFDIKDYPTDANKDLRTFAVRYGLRTTIFYILLPLLVIGLLSFYIFAYYRDFNFLQLFFNTLPFVATIVVAFSMRKRQQILYYLMVVDGLILFKAICGILGIVLYAF</sequence>
<evidence type="ECO:0008006" key="4">
    <source>
        <dbReference type="Google" id="ProtNLM"/>
    </source>
</evidence>
<feature type="transmembrane region" description="Helical" evidence="1">
    <location>
        <begin position="183"/>
        <end position="201"/>
    </location>
</feature>
<protein>
    <recommendedName>
        <fullName evidence="4">UbiA prenyltransferase family protein</fullName>
    </recommendedName>
</protein>
<organism evidence="2 3">
    <name type="scientific">Pedobacter planticolens</name>
    <dbReference type="NCBI Taxonomy" id="2679964"/>
    <lineage>
        <taxon>Bacteria</taxon>
        <taxon>Pseudomonadati</taxon>
        <taxon>Bacteroidota</taxon>
        <taxon>Sphingobacteriia</taxon>
        <taxon>Sphingobacteriales</taxon>
        <taxon>Sphingobacteriaceae</taxon>
        <taxon>Pedobacter</taxon>
    </lineage>
</organism>
<feature type="transmembrane region" description="Helical" evidence="1">
    <location>
        <begin position="12"/>
        <end position="34"/>
    </location>
</feature>
<comment type="caution">
    <text evidence="2">The sequence shown here is derived from an EMBL/GenBank/DDBJ whole genome shotgun (WGS) entry which is preliminary data.</text>
</comment>
<keyword evidence="3" id="KW-1185">Reference proteome</keyword>
<accession>A0A923DZ10</accession>
<keyword evidence="1" id="KW-1133">Transmembrane helix</keyword>
<dbReference type="EMBL" id="WNXD01000002">
    <property type="protein sequence ID" value="MBB2146672.1"/>
    <property type="molecule type" value="Genomic_DNA"/>
</dbReference>
<gene>
    <name evidence="2" type="ORF">GM921_14305</name>
</gene>
<name>A0A923DZ10_9SPHI</name>
<feature type="transmembrane region" description="Helical" evidence="1">
    <location>
        <begin position="40"/>
        <end position="60"/>
    </location>
</feature>
<keyword evidence="1" id="KW-0812">Transmembrane</keyword>